<dbReference type="GO" id="GO:0031681">
    <property type="term" value="F:G-protein beta-subunit binding"/>
    <property type="evidence" value="ECO:0007669"/>
    <property type="project" value="InterPro"/>
</dbReference>
<dbReference type="SMART" id="SM00224">
    <property type="entry name" value="GGL"/>
    <property type="match status" value="1"/>
</dbReference>
<protein>
    <recommendedName>
        <fullName evidence="9">Guanine nucleotide-binding protein subunit gamma</fullName>
    </recommendedName>
</protein>
<evidence type="ECO:0000313" key="11">
    <source>
        <dbReference type="EMBL" id="ABD04186.1"/>
    </source>
</evidence>
<dbReference type="InterPro" id="IPR036284">
    <property type="entry name" value="GGL_sf"/>
</dbReference>
<dbReference type="Pfam" id="PF00631">
    <property type="entry name" value="G-gamma"/>
    <property type="match status" value="1"/>
</dbReference>
<feature type="non-terminal residue" evidence="11">
    <location>
        <position position="1"/>
    </location>
</feature>
<dbReference type="PANTHER" id="PTHR13809">
    <property type="entry name" value="GUANINE NUCLEOTIDE-BINDING PROTEIN GAMMA SUBUNIT"/>
    <property type="match status" value="1"/>
</dbReference>
<comment type="function">
    <text evidence="9">Guanine nucleotide-binding proteins (G proteins) are involved as a modulator or transducer in various transmembrane signaling systems. The beta and gamma chains are required for the GTPase activity, for replacement of GDP by GTP, and for G protein-effector interaction.</text>
</comment>
<keyword evidence="6 9" id="KW-0807">Transducer</keyword>
<comment type="subunit">
    <text evidence="9">G proteins are composed of 3 units; alpha, beta and gamma.</text>
</comment>
<dbReference type="SUPFAM" id="SSF48670">
    <property type="entry name" value="Transducin (heterotrimeric G protein), gamma chain"/>
    <property type="match status" value="1"/>
</dbReference>
<dbReference type="GO" id="GO:0007186">
    <property type="term" value="P:G protein-coupled receptor signaling pathway"/>
    <property type="evidence" value="ECO:0007669"/>
    <property type="project" value="InterPro"/>
</dbReference>
<evidence type="ECO:0000256" key="7">
    <source>
        <dbReference type="ARBA" id="ARBA00023288"/>
    </source>
</evidence>
<evidence type="ECO:0000256" key="5">
    <source>
        <dbReference type="ARBA" id="ARBA00023136"/>
    </source>
</evidence>
<keyword evidence="7 9" id="KW-0449">Lipoprotein</keyword>
<dbReference type="PRINTS" id="PR00321">
    <property type="entry name" value="GPROTEING"/>
</dbReference>
<reference evidence="11" key="1">
    <citation type="journal article" date="2006" name="BMC Genomics">
        <title>Transcriptome analysis of a cnidarian-dinoflagellate mutualism reveals complex modulation of host gene expression.</title>
        <authorList>
            <person name="Rodriguez-Lanetty M."/>
            <person name="Phillips W.S."/>
            <person name="Weis V.M."/>
        </authorList>
    </citation>
    <scope>NUCLEOTIDE SEQUENCE</scope>
</reference>
<evidence type="ECO:0000256" key="1">
    <source>
        <dbReference type="ARBA" id="ARBA00004342"/>
    </source>
</evidence>
<keyword evidence="5 9" id="KW-0472">Membrane</keyword>
<sequence length="44" mass="4856">RMKVSQTSADIMKFCEQNINGDPLVNGVSASENPFREKNVCAIL</sequence>
<comment type="subcellular location">
    <subcellularLocation>
        <location evidence="1 9">Cell membrane</location>
        <topology evidence="1 9">Lipid-anchor</topology>
        <orientation evidence="1 9">Cytoplasmic side</orientation>
    </subcellularLocation>
</comment>
<dbReference type="CDD" id="cd00068">
    <property type="entry name" value="GGL"/>
    <property type="match status" value="1"/>
</dbReference>
<evidence type="ECO:0000256" key="3">
    <source>
        <dbReference type="ARBA" id="ARBA00022475"/>
    </source>
</evidence>
<proteinExistence type="evidence at transcript level"/>
<evidence type="ECO:0000256" key="8">
    <source>
        <dbReference type="ARBA" id="ARBA00023289"/>
    </source>
</evidence>
<keyword evidence="3 9" id="KW-1003">Cell membrane</keyword>
<dbReference type="EMBL" id="DQ309547">
    <property type="protein sequence ID" value="ABD04186.1"/>
    <property type="molecule type" value="mRNA"/>
</dbReference>
<name>Q2F6F6_ANTEL</name>
<keyword evidence="8" id="KW-0636">Prenylation</keyword>
<evidence type="ECO:0000256" key="4">
    <source>
        <dbReference type="ARBA" id="ARBA00022481"/>
    </source>
</evidence>
<evidence type="ECO:0000256" key="2">
    <source>
        <dbReference type="ARBA" id="ARBA00007431"/>
    </source>
</evidence>
<dbReference type="Gene3D" id="4.10.260.10">
    <property type="entry name" value="Transducin (heterotrimeric G protein), gamma chain"/>
    <property type="match status" value="1"/>
</dbReference>
<evidence type="ECO:0000256" key="6">
    <source>
        <dbReference type="ARBA" id="ARBA00023224"/>
    </source>
</evidence>
<keyword evidence="4" id="KW-0488">Methylation</keyword>
<dbReference type="GO" id="GO:0005834">
    <property type="term" value="C:heterotrimeric G-protein complex"/>
    <property type="evidence" value="ECO:0007669"/>
    <property type="project" value="InterPro"/>
</dbReference>
<evidence type="ECO:0000256" key="9">
    <source>
        <dbReference type="RuleBase" id="RU004973"/>
    </source>
</evidence>
<dbReference type="AlphaFoldDB" id="Q2F6F6"/>
<accession>Q2F6F6</accession>
<dbReference type="SMART" id="SM01224">
    <property type="entry name" value="G_gamma"/>
    <property type="match status" value="1"/>
</dbReference>
<dbReference type="PROSITE" id="PS50058">
    <property type="entry name" value="G_PROTEIN_GAMMA"/>
    <property type="match status" value="1"/>
</dbReference>
<dbReference type="InterPro" id="IPR015898">
    <property type="entry name" value="G-protein_gamma-like_dom"/>
</dbReference>
<organism evidence="11">
    <name type="scientific">Anthopleura elegantissima</name>
    <name type="common">Green aggregating anemone</name>
    <name type="synonym">Actinia elegantissima</name>
    <dbReference type="NCBI Taxonomy" id="6110"/>
    <lineage>
        <taxon>Eukaryota</taxon>
        <taxon>Metazoa</taxon>
        <taxon>Cnidaria</taxon>
        <taxon>Anthozoa</taxon>
        <taxon>Hexacorallia</taxon>
        <taxon>Actiniaria</taxon>
        <taxon>Actiniidae</taxon>
        <taxon>Anthopleura</taxon>
    </lineage>
</organism>
<dbReference type="FunFam" id="4.10.260.10:FF:000001">
    <property type="entry name" value="Guanine nucleotide-binding protein subunit gamma"/>
    <property type="match status" value="1"/>
</dbReference>
<comment type="similarity">
    <text evidence="2 9">Belongs to the G protein gamma family.</text>
</comment>
<evidence type="ECO:0000259" key="10">
    <source>
        <dbReference type="PROSITE" id="PS50058"/>
    </source>
</evidence>
<feature type="domain" description="G protein gamma" evidence="10">
    <location>
        <begin position="1"/>
        <end position="44"/>
    </location>
</feature>
<dbReference type="InterPro" id="IPR001770">
    <property type="entry name" value="G-protein_gamma"/>
</dbReference>